<feature type="transmembrane region" description="Helical" evidence="2">
    <location>
        <begin position="46"/>
        <end position="66"/>
    </location>
</feature>
<keyword evidence="2" id="KW-0472">Membrane</keyword>
<evidence type="ECO:0000256" key="1">
    <source>
        <dbReference type="SAM" id="MobiDB-lite"/>
    </source>
</evidence>
<organism evidence="3 4">
    <name type="scientific">Glonium stellatum</name>
    <dbReference type="NCBI Taxonomy" id="574774"/>
    <lineage>
        <taxon>Eukaryota</taxon>
        <taxon>Fungi</taxon>
        <taxon>Dikarya</taxon>
        <taxon>Ascomycota</taxon>
        <taxon>Pezizomycotina</taxon>
        <taxon>Dothideomycetes</taxon>
        <taxon>Pleosporomycetidae</taxon>
        <taxon>Gloniales</taxon>
        <taxon>Gloniaceae</taxon>
        <taxon>Glonium</taxon>
    </lineage>
</organism>
<sequence length="79" mass="9015">MITLPHYKTSKKSAKAEHHHSIGSSLLRQAFRNPSMRLDHLPLRRPMMIVILGVYAPILSEVNLWADPIKTSKQKVNKS</sequence>
<dbReference type="Proteomes" id="UP000250140">
    <property type="component" value="Unassembled WGS sequence"/>
</dbReference>
<dbReference type="AlphaFoldDB" id="A0A8E2JST2"/>
<dbReference type="EMBL" id="KV749692">
    <property type="protein sequence ID" value="OCL08219.1"/>
    <property type="molecule type" value="Genomic_DNA"/>
</dbReference>
<accession>A0A8E2JST2</accession>
<keyword evidence="4" id="KW-1185">Reference proteome</keyword>
<keyword evidence="2" id="KW-0812">Transmembrane</keyword>
<name>A0A8E2JST2_9PEZI</name>
<reference evidence="3 4" key="1">
    <citation type="journal article" date="2016" name="Nat. Commun.">
        <title>Ectomycorrhizal ecology is imprinted in the genome of the dominant symbiotic fungus Cenococcum geophilum.</title>
        <authorList>
            <consortium name="DOE Joint Genome Institute"/>
            <person name="Peter M."/>
            <person name="Kohler A."/>
            <person name="Ohm R.A."/>
            <person name="Kuo A."/>
            <person name="Krutzmann J."/>
            <person name="Morin E."/>
            <person name="Arend M."/>
            <person name="Barry K.W."/>
            <person name="Binder M."/>
            <person name="Choi C."/>
            <person name="Clum A."/>
            <person name="Copeland A."/>
            <person name="Grisel N."/>
            <person name="Haridas S."/>
            <person name="Kipfer T."/>
            <person name="LaButti K."/>
            <person name="Lindquist E."/>
            <person name="Lipzen A."/>
            <person name="Maire R."/>
            <person name="Meier B."/>
            <person name="Mihaltcheva S."/>
            <person name="Molinier V."/>
            <person name="Murat C."/>
            <person name="Poggeler S."/>
            <person name="Quandt C.A."/>
            <person name="Sperisen C."/>
            <person name="Tritt A."/>
            <person name="Tisserant E."/>
            <person name="Crous P.W."/>
            <person name="Henrissat B."/>
            <person name="Nehls U."/>
            <person name="Egli S."/>
            <person name="Spatafora J.W."/>
            <person name="Grigoriev I.V."/>
            <person name="Martin F.M."/>
        </authorList>
    </citation>
    <scope>NUCLEOTIDE SEQUENCE [LARGE SCALE GENOMIC DNA]</scope>
    <source>
        <strain evidence="3 4">CBS 207.34</strain>
    </source>
</reference>
<feature type="region of interest" description="Disordered" evidence="1">
    <location>
        <begin position="1"/>
        <end position="22"/>
    </location>
</feature>
<evidence type="ECO:0000313" key="3">
    <source>
        <dbReference type="EMBL" id="OCL08219.1"/>
    </source>
</evidence>
<protein>
    <submittedName>
        <fullName evidence="3">Uncharacterized protein</fullName>
    </submittedName>
</protein>
<proteinExistence type="predicted"/>
<evidence type="ECO:0000256" key="2">
    <source>
        <dbReference type="SAM" id="Phobius"/>
    </source>
</evidence>
<gene>
    <name evidence="3" type="ORF">AOQ84DRAFT_45169</name>
</gene>
<keyword evidence="2" id="KW-1133">Transmembrane helix</keyword>
<evidence type="ECO:0000313" key="4">
    <source>
        <dbReference type="Proteomes" id="UP000250140"/>
    </source>
</evidence>